<dbReference type="EMBL" id="JAAGAB010000001">
    <property type="protein sequence ID" value="NDV00193.1"/>
    <property type="molecule type" value="Genomic_DNA"/>
</dbReference>
<evidence type="ECO:0000256" key="2">
    <source>
        <dbReference type="ARBA" id="ARBA00023125"/>
    </source>
</evidence>
<name>A0A6B2JGC2_9RHOB</name>
<dbReference type="PROSITE" id="PS50949">
    <property type="entry name" value="HTH_GNTR"/>
    <property type="match status" value="1"/>
</dbReference>
<dbReference type="CDD" id="cd07377">
    <property type="entry name" value="WHTH_GntR"/>
    <property type="match status" value="1"/>
</dbReference>
<gene>
    <name evidence="5" type="ORF">GZA08_04325</name>
</gene>
<keyword evidence="2" id="KW-0238">DNA-binding</keyword>
<dbReference type="Pfam" id="PF00392">
    <property type="entry name" value="GntR"/>
    <property type="match status" value="1"/>
</dbReference>
<keyword evidence="1" id="KW-0805">Transcription regulation</keyword>
<dbReference type="GO" id="GO:0003677">
    <property type="term" value="F:DNA binding"/>
    <property type="evidence" value="ECO:0007669"/>
    <property type="project" value="UniProtKB-KW"/>
</dbReference>
<dbReference type="GO" id="GO:0003700">
    <property type="term" value="F:DNA-binding transcription factor activity"/>
    <property type="evidence" value="ECO:0007669"/>
    <property type="project" value="InterPro"/>
</dbReference>
<evidence type="ECO:0000256" key="1">
    <source>
        <dbReference type="ARBA" id="ARBA00023015"/>
    </source>
</evidence>
<protein>
    <submittedName>
        <fullName evidence="5">UTRA domain-containing protein</fullName>
    </submittedName>
</protein>
<dbReference type="SMART" id="SM00866">
    <property type="entry name" value="UTRA"/>
    <property type="match status" value="1"/>
</dbReference>
<dbReference type="AlphaFoldDB" id="A0A6B2JGC2"/>
<dbReference type="InterPro" id="IPR036388">
    <property type="entry name" value="WH-like_DNA-bd_sf"/>
</dbReference>
<dbReference type="PRINTS" id="PR00035">
    <property type="entry name" value="HTHGNTR"/>
</dbReference>
<dbReference type="InterPro" id="IPR036390">
    <property type="entry name" value="WH_DNA-bd_sf"/>
</dbReference>
<reference evidence="5 6" key="1">
    <citation type="submission" date="2020-02" db="EMBL/GenBank/DDBJ databases">
        <title>Pseudoroseicyclus tamarix, sp. nov., isolated from offshore sediment of a Tamarix chinensis forest.</title>
        <authorList>
            <person name="Gai Y."/>
        </authorList>
    </citation>
    <scope>NUCLEOTIDE SEQUENCE [LARGE SCALE GENOMIC DNA]</scope>
    <source>
        <strain evidence="5 6">CLL3-39</strain>
    </source>
</reference>
<dbReference type="PANTHER" id="PTHR44846:SF16">
    <property type="entry name" value="TRANSCRIPTIONAL REGULATOR PHNF-RELATED"/>
    <property type="match status" value="1"/>
</dbReference>
<dbReference type="InterPro" id="IPR050679">
    <property type="entry name" value="Bact_HTH_transcr_reg"/>
</dbReference>
<evidence type="ECO:0000313" key="5">
    <source>
        <dbReference type="EMBL" id="NDV00193.1"/>
    </source>
</evidence>
<dbReference type="SUPFAM" id="SSF46785">
    <property type="entry name" value="Winged helix' DNA-binding domain"/>
    <property type="match status" value="1"/>
</dbReference>
<accession>A0A6B2JGC2</accession>
<dbReference type="InterPro" id="IPR011663">
    <property type="entry name" value="UTRA"/>
</dbReference>
<dbReference type="Pfam" id="PF07702">
    <property type="entry name" value="UTRA"/>
    <property type="match status" value="1"/>
</dbReference>
<feature type="domain" description="HTH gntR-type" evidence="4">
    <location>
        <begin position="3"/>
        <end position="71"/>
    </location>
</feature>
<dbReference type="Proteomes" id="UP000474757">
    <property type="component" value="Unassembled WGS sequence"/>
</dbReference>
<dbReference type="InterPro" id="IPR000524">
    <property type="entry name" value="Tscrpt_reg_HTH_GntR"/>
</dbReference>
<evidence type="ECO:0000256" key="3">
    <source>
        <dbReference type="ARBA" id="ARBA00023163"/>
    </source>
</evidence>
<keyword evidence="6" id="KW-1185">Reference proteome</keyword>
<dbReference type="SMART" id="SM00345">
    <property type="entry name" value="HTH_GNTR"/>
    <property type="match status" value="1"/>
</dbReference>
<evidence type="ECO:0000259" key="4">
    <source>
        <dbReference type="PROSITE" id="PS50949"/>
    </source>
</evidence>
<dbReference type="Gene3D" id="3.40.1410.10">
    <property type="entry name" value="Chorismate lyase-like"/>
    <property type="match status" value="1"/>
</dbReference>
<dbReference type="PANTHER" id="PTHR44846">
    <property type="entry name" value="MANNOSYL-D-GLYCERATE TRANSPORT/METABOLISM SYSTEM REPRESSOR MNGR-RELATED"/>
    <property type="match status" value="1"/>
</dbReference>
<dbReference type="Gene3D" id="1.10.10.10">
    <property type="entry name" value="Winged helix-like DNA-binding domain superfamily/Winged helix DNA-binding domain"/>
    <property type="match status" value="1"/>
</dbReference>
<dbReference type="InterPro" id="IPR028978">
    <property type="entry name" value="Chorismate_lyase_/UTRA_dom_sf"/>
</dbReference>
<comment type="caution">
    <text evidence="5">The sequence shown here is derived from an EMBL/GenBank/DDBJ whole genome shotgun (WGS) entry which is preliminary data.</text>
</comment>
<sequence length="230" mass="24963">MSRRGWQEVQDELIGRINDGAWPPGTLLPAETALAVELGVARTTVNRALRGLAESGLVDRKRKAGTVVAEHPPARAVLTIPVIRKEVEGQGKTWRHHLLLREAAPAPAPISARLHLPARAPMLHLVALHLADKRPFLLEDRWLNLAALPEAEDVDFHATSPNEWLLAHVPYTTGDLSISAEPAGEDTADLLAAPEGAALLTLDRATWNDGRAITAVRLTYAPGYKMRAAL</sequence>
<evidence type="ECO:0000313" key="6">
    <source>
        <dbReference type="Proteomes" id="UP000474757"/>
    </source>
</evidence>
<proteinExistence type="predicted"/>
<keyword evidence="3" id="KW-0804">Transcription</keyword>
<dbReference type="SUPFAM" id="SSF64288">
    <property type="entry name" value="Chorismate lyase-like"/>
    <property type="match status" value="1"/>
</dbReference>
<organism evidence="5 6">
    <name type="scientific">Pseudoroseicyclus tamaricis</name>
    <dbReference type="NCBI Taxonomy" id="2705421"/>
    <lineage>
        <taxon>Bacteria</taxon>
        <taxon>Pseudomonadati</taxon>
        <taxon>Pseudomonadota</taxon>
        <taxon>Alphaproteobacteria</taxon>
        <taxon>Rhodobacterales</taxon>
        <taxon>Paracoccaceae</taxon>
        <taxon>Pseudoroseicyclus</taxon>
    </lineage>
</organism>
<dbReference type="RefSeq" id="WP_163890308.1">
    <property type="nucleotide sequence ID" value="NZ_JAAFYS010000001.1"/>
</dbReference>